<dbReference type="InterPro" id="IPR042099">
    <property type="entry name" value="ANL_N_sf"/>
</dbReference>
<proteinExistence type="predicted"/>
<dbReference type="CDD" id="cd05930">
    <property type="entry name" value="A_NRPS"/>
    <property type="match status" value="1"/>
</dbReference>
<evidence type="ECO:0000256" key="1">
    <source>
        <dbReference type="SAM" id="MobiDB-lite"/>
    </source>
</evidence>
<dbReference type="AlphaFoldDB" id="G0XS64"/>
<protein>
    <submittedName>
        <fullName evidence="4">Nonribosomal peptide synthetase proline adenyltransferase (A)</fullName>
    </submittedName>
</protein>
<dbReference type="PROSITE" id="PS00455">
    <property type="entry name" value="AMP_BINDING"/>
    <property type="match status" value="1"/>
</dbReference>
<dbReference type="GO" id="GO:0016740">
    <property type="term" value="F:transferase activity"/>
    <property type="evidence" value="ECO:0007669"/>
    <property type="project" value="UniProtKB-KW"/>
</dbReference>
<dbReference type="NCBIfam" id="TIGR01733">
    <property type="entry name" value="AA-adenyl-dom"/>
    <property type="match status" value="1"/>
</dbReference>
<feature type="domain" description="AMP-dependent synthetase/ligase" evidence="2">
    <location>
        <begin position="15"/>
        <end position="378"/>
    </location>
</feature>
<dbReference type="InterPro" id="IPR020845">
    <property type="entry name" value="AMP-binding_CS"/>
</dbReference>
<dbReference type="Pfam" id="PF13193">
    <property type="entry name" value="AMP-binding_C"/>
    <property type="match status" value="1"/>
</dbReference>
<evidence type="ECO:0000259" key="3">
    <source>
        <dbReference type="Pfam" id="PF13193"/>
    </source>
</evidence>
<dbReference type="PANTHER" id="PTHR45527:SF1">
    <property type="entry name" value="FATTY ACID SYNTHASE"/>
    <property type="match status" value="1"/>
</dbReference>
<dbReference type="InterPro" id="IPR045851">
    <property type="entry name" value="AMP-bd_C_sf"/>
</dbReference>
<evidence type="ECO:0000259" key="2">
    <source>
        <dbReference type="Pfam" id="PF00501"/>
    </source>
</evidence>
<evidence type="ECO:0000313" key="4">
    <source>
        <dbReference type="EMBL" id="AEH57232.1"/>
    </source>
</evidence>
<dbReference type="EMBL" id="HQ407374">
    <property type="protein sequence ID" value="AEH57232.1"/>
    <property type="molecule type" value="Genomic_DNA"/>
</dbReference>
<dbReference type="Gene3D" id="3.40.50.12780">
    <property type="entry name" value="N-terminal domain of ligase-like"/>
    <property type="match status" value="1"/>
</dbReference>
<dbReference type="PANTHER" id="PTHR45527">
    <property type="entry name" value="NONRIBOSOMAL PEPTIDE SYNTHETASE"/>
    <property type="match status" value="1"/>
</dbReference>
<dbReference type="GO" id="GO:0005737">
    <property type="term" value="C:cytoplasm"/>
    <property type="evidence" value="ECO:0007669"/>
    <property type="project" value="TreeGrafter"/>
</dbReference>
<dbReference type="GO" id="GO:0044550">
    <property type="term" value="P:secondary metabolite biosynthetic process"/>
    <property type="evidence" value="ECO:0007669"/>
    <property type="project" value="TreeGrafter"/>
</dbReference>
<feature type="region of interest" description="Disordered" evidence="1">
    <location>
        <begin position="516"/>
        <end position="542"/>
    </location>
</feature>
<dbReference type="GO" id="GO:0031177">
    <property type="term" value="F:phosphopantetheine binding"/>
    <property type="evidence" value="ECO:0007669"/>
    <property type="project" value="TreeGrafter"/>
</dbReference>
<dbReference type="Pfam" id="PF00501">
    <property type="entry name" value="AMP-binding"/>
    <property type="match status" value="1"/>
</dbReference>
<dbReference type="InterPro" id="IPR000873">
    <property type="entry name" value="AMP-dep_synth/lig_dom"/>
</dbReference>
<feature type="compositionally biased region" description="Low complexity" evidence="1">
    <location>
        <begin position="531"/>
        <end position="542"/>
    </location>
</feature>
<accession>G0XS64</accession>
<name>G0XS64_PRODI</name>
<organism evidence="4">
    <name type="scientific">Prochloron didemni P2-Fiji</name>
    <dbReference type="NCBI Taxonomy" id="910454"/>
    <lineage>
        <taxon>Bacteria</taxon>
        <taxon>Bacillati</taxon>
        <taxon>Cyanobacteriota</taxon>
        <taxon>Cyanophyceae</taxon>
        <taxon>Oscillatoriophycideae</taxon>
        <taxon>Chroococcales</taxon>
        <taxon>Prochloraceae</taxon>
        <taxon>Prochloron</taxon>
    </lineage>
</organism>
<sequence>MMPATTLTTLSSLVTERAAQTPNALAISDVKQRLTYGALDKVANQLARALSQLGVQPGDRVGLWLDKSVKGVVAMQAILRLGAAYVPLDPLSPLTRIAKILASCQIKVLVTQAAYTQQLYAEQLRQGHWNDVDCFIVDTSAGQLNWDMLSQFSNQPLPPSDVQETDLAYILYTSGSTGQPKGVCISHRNALAFITWAAATIGAQAEDRFSNHAPFHFDLSVLDLYVAFFSGASVHLIPQELAYLPQHLVRFLIDHQITVWYSVPSALILMMQQGDLLSVEGLALKTLIYAGEPFPIKDLRSLMDLAGVRFFNFYGPTETNVCTYFEVQALEREAVSVPIGKACSGNRVWALKPDGTEATADEEGELIVDGPTVMLGYWGHSPQGNQPYGTGDIVRLRGDGNFVYIGRRDRLLKVRGHRIEAGEIEAALLRHPDIKSAAVVVVGEGIRARLVAFLVLHQSSQRLSVVQIKQHCAQHLPRYMIVDGVRYLEVLPRNRNGKVDRKFLVAQALQTNKKLNTDISQPKRLKDENLNRSNNLSPNSRF</sequence>
<dbReference type="InterPro" id="IPR020459">
    <property type="entry name" value="AMP-binding"/>
</dbReference>
<dbReference type="Gene3D" id="3.30.300.30">
    <property type="match status" value="1"/>
</dbReference>
<dbReference type="PRINTS" id="PR00154">
    <property type="entry name" value="AMPBINDING"/>
</dbReference>
<keyword evidence="4" id="KW-0808">Transferase</keyword>
<dbReference type="SUPFAM" id="SSF56801">
    <property type="entry name" value="Acetyl-CoA synthetase-like"/>
    <property type="match status" value="1"/>
</dbReference>
<gene>
    <name evidence="4" type="primary">pyrB</name>
</gene>
<feature type="domain" description="AMP-binding enzyme C-terminal" evidence="3">
    <location>
        <begin position="423"/>
        <end position="498"/>
    </location>
</feature>
<dbReference type="GO" id="GO:0043041">
    <property type="term" value="P:amino acid activation for nonribosomal peptide biosynthetic process"/>
    <property type="evidence" value="ECO:0007669"/>
    <property type="project" value="TreeGrafter"/>
</dbReference>
<dbReference type="InterPro" id="IPR010071">
    <property type="entry name" value="AA_adenyl_dom"/>
</dbReference>
<reference evidence="4" key="1">
    <citation type="journal article" date="2011" name="PLoS ONE">
        <title>Variation in tropical reef symbiont metagenomes defined by secondary metabolism.</title>
        <authorList>
            <person name="Donia M.S."/>
            <person name="Fricke W.F."/>
            <person name="Ravel J."/>
            <person name="Schmidt E.W."/>
        </authorList>
    </citation>
    <scope>NUCLEOTIDE SEQUENCE</scope>
</reference>
<dbReference type="InterPro" id="IPR025110">
    <property type="entry name" value="AMP-bd_C"/>
</dbReference>